<proteinExistence type="predicted"/>
<dbReference type="AlphaFoldDB" id="A0A9J6RNH6"/>
<dbReference type="RefSeq" id="WP_258332047.1">
    <property type="nucleotide sequence ID" value="NZ_JAPTGG010000009.1"/>
</dbReference>
<keyword evidence="1" id="KW-0472">Membrane</keyword>
<name>A0A9J6RNH6_9GAMM</name>
<feature type="transmembrane region" description="Helical" evidence="1">
    <location>
        <begin position="36"/>
        <end position="55"/>
    </location>
</feature>
<reference evidence="2 3" key="1">
    <citation type="submission" date="2022-12" db="EMBL/GenBank/DDBJ databases">
        <title>Dasania phycosphaerae sp. nov., isolated from particulate material of the south coast of Korea.</title>
        <authorList>
            <person name="Jiang Y."/>
        </authorList>
    </citation>
    <scope>NUCLEOTIDE SEQUENCE [LARGE SCALE GENOMIC DNA]</scope>
    <source>
        <strain evidence="2 3">GY-19</strain>
    </source>
</reference>
<protein>
    <submittedName>
        <fullName evidence="2">AzlD domain-containing protein</fullName>
    </submittedName>
</protein>
<dbReference type="InterPro" id="IPR008407">
    <property type="entry name" value="Brnchd-chn_aa_trnsp_AzlD"/>
</dbReference>
<dbReference type="Proteomes" id="UP001069090">
    <property type="component" value="Unassembled WGS sequence"/>
</dbReference>
<dbReference type="Pfam" id="PF05437">
    <property type="entry name" value="AzlD"/>
    <property type="match status" value="1"/>
</dbReference>
<feature type="transmembrane region" description="Helical" evidence="1">
    <location>
        <begin position="67"/>
        <end position="98"/>
    </location>
</feature>
<organism evidence="2 3">
    <name type="scientific">Dasania phycosphaerae</name>
    <dbReference type="NCBI Taxonomy" id="2950436"/>
    <lineage>
        <taxon>Bacteria</taxon>
        <taxon>Pseudomonadati</taxon>
        <taxon>Pseudomonadota</taxon>
        <taxon>Gammaproteobacteria</taxon>
        <taxon>Cellvibrionales</taxon>
        <taxon>Spongiibacteraceae</taxon>
        <taxon>Dasania</taxon>
    </lineage>
</organism>
<sequence>MIELLLLLTLITFGCRYIFLEPKLPIRLGYKAKHFLSYSAPAVLAAIASPILFMPAGELALHLHNPYIWAAVVAILIMLSTQQMLLTVSLSFIVFIALGQYL</sequence>
<comment type="caution">
    <text evidence="2">The sequence shown here is derived from an EMBL/GenBank/DDBJ whole genome shotgun (WGS) entry which is preliminary data.</text>
</comment>
<evidence type="ECO:0000256" key="1">
    <source>
        <dbReference type="SAM" id="Phobius"/>
    </source>
</evidence>
<accession>A0A9J6RNH6</accession>
<keyword evidence="1" id="KW-1133">Transmembrane helix</keyword>
<dbReference type="EMBL" id="JAPTGG010000009">
    <property type="protein sequence ID" value="MCZ0865898.1"/>
    <property type="molecule type" value="Genomic_DNA"/>
</dbReference>
<gene>
    <name evidence="2" type="ORF">O0V09_11835</name>
</gene>
<keyword evidence="3" id="KW-1185">Reference proteome</keyword>
<keyword evidence="1" id="KW-0812">Transmembrane</keyword>
<evidence type="ECO:0000313" key="3">
    <source>
        <dbReference type="Proteomes" id="UP001069090"/>
    </source>
</evidence>
<evidence type="ECO:0000313" key="2">
    <source>
        <dbReference type="EMBL" id="MCZ0865898.1"/>
    </source>
</evidence>